<dbReference type="EMBL" id="LR031872">
    <property type="protein sequence ID" value="VDC89329.1"/>
    <property type="molecule type" value="Genomic_DNA"/>
</dbReference>
<evidence type="ECO:0000259" key="5">
    <source>
        <dbReference type="PROSITE" id="PS51294"/>
    </source>
</evidence>
<dbReference type="Gene3D" id="1.10.246.220">
    <property type="match status" value="1"/>
</dbReference>
<feature type="domain" description="HTH myb-type" evidence="5">
    <location>
        <begin position="301"/>
        <end position="360"/>
    </location>
</feature>
<dbReference type="InterPro" id="IPR001005">
    <property type="entry name" value="SANT/Myb"/>
</dbReference>
<evidence type="ECO:0000256" key="1">
    <source>
        <dbReference type="ARBA" id="ARBA00004123"/>
    </source>
</evidence>
<comment type="subcellular location">
    <subcellularLocation>
        <location evidence="1">Nucleus</location>
    </subcellularLocation>
</comment>
<feature type="region of interest" description="Disordered" evidence="3">
    <location>
        <begin position="400"/>
        <end position="422"/>
    </location>
</feature>
<feature type="domain" description="Myb-like" evidence="4">
    <location>
        <begin position="301"/>
        <end position="356"/>
    </location>
</feature>
<evidence type="ECO:0000313" key="6">
    <source>
        <dbReference type="EMBL" id="VDC89329.1"/>
    </source>
</evidence>
<evidence type="ECO:0000259" key="4">
    <source>
        <dbReference type="PROSITE" id="PS50090"/>
    </source>
</evidence>
<organism evidence="6">
    <name type="scientific">Brassica oleracea</name>
    <name type="common">Wild cabbage</name>
    <dbReference type="NCBI Taxonomy" id="3712"/>
    <lineage>
        <taxon>Eukaryota</taxon>
        <taxon>Viridiplantae</taxon>
        <taxon>Streptophyta</taxon>
        <taxon>Embryophyta</taxon>
        <taxon>Tracheophyta</taxon>
        <taxon>Spermatophyta</taxon>
        <taxon>Magnoliopsida</taxon>
        <taxon>eudicotyledons</taxon>
        <taxon>Gunneridae</taxon>
        <taxon>Pentapetalae</taxon>
        <taxon>rosids</taxon>
        <taxon>malvids</taxon>
        <taxon>Brassicales</taxon>
        <taxon>Brassicaceae</taxon>
        <taxon>Brassiceae</taxon>
        <taxon>Brassica</taxon>
    </lineage>
</organism>
<dbReference type="SMART" id="SM00717">
    <property type="entry name" value="SANT"/>
    <property type="match status" value="1"/>
</dbReference>
<dbReference type="InterPro" id="IPR009057">
    <property type="entry name" value="Homeodomain-like_sf"/>
</dbReference>
<keyword evidence="2" id="KW-0539">Nucleus</keyword>
<sequence>MDWTGIVPPFGMDPRPYSPETFAGFKCHSVVDENVCHSMKDMKSFFMEPKHDNFAVDSFLGLGMENMGLISSKMEEFSLGLDFSFLPDDYGGLDPWSKQDREAGLKPEILDGFLDEVEDVEHIYASHHPPSTANHFLPETQVKKEVSELDGEPYGLMTFSTESFSPSGSMGLSEWSKETALPHAESSGNVKDGFATTNSNEMHWSSYESEDDRKPLSTLLLGSWVGRGRSRNKNLLNTRCTRLDSFGEAKSCLSYDFRPRKEPMNLILLKESTLSSDDPVTSSESEDDISVTTIKSKSRSDRRKHQRMWTIDEVVKLLDGISHFGLGKWTDIKNLFFHSASHRTPVDIRDKWRNLLNYSNKHNGDEEGAEKRRWSAGRTIPKDILHRVRELASLHSKSLCDFRGSSRNSSMSRKKKKNKKRS</sequence>
<dbReference type="PROSITE" id="PS50090">
    <property type="entry name" value="MYB_LIKE"/>
    <property type="match status" value="1"/>
</dbReference>
<gene>
    <name evidence="6" type="ORF">BOLC3T14789H</name>
</gene>
<name>A0A3P6AJG4_BRAOL</name>
<dbReference type="PROSITE" id="PS51294">
    <property type="entry name" value="HTH_MYB"/>
    <property type="match status" value="1"/>
</dbReference>
<dbReference type="CDD" id="cd11660">
    <property type="entry name" value="SANT_TRF"/>
    <property type="match status" value="1"/>
</dbReference>
<dbReference type="PANTHER" id="PTHR47122">
    <property type="entry name" value="MYB-LIKE DNA-BINDING DOMAIN CONTAINING PROTEIN, EXPRESSED"/>
    <property type="match status" value="1"/>
</dbReference>
<dbReference type="GO" id="GO:0005634">
    <property type="term" value="C:nucleus"/>
    <property type="evidence" value="ECO:0007669"/>
    <property type="project" value="UniProtKB-SubCell"/>
</dbReference>
<dbReference type="AlphaFoldDB" id="A0A3P6AJG4"/>
<evidence type="ECO:0000256" key="2">
    <source>
        <dbReference type="ARBA" id="ARBA00023242"/>
    </source>
</evidence>
<dbReference type="InterPro" id="IPR017930">
    <property type="entry name" value="Myb_dom"/>
</dbReference>
<dbReference type="PANTHER" id="PTHR47122:SF5">
    <property type="entry name" value="TRF-LIKE 8"/>
    <property type="match status" value="1"/>
</dbReference>
<dbReference type="Pfam" id="PF00249">
    <property type="entry name" value="Myb_DNA-binding"/>
    <property type="match status" value="1"/>
</dbReference>
<feature type="compositionally biased region" description="Basic residues" evidence="3">
    <location>
        <begin position="412"/>
        <end position="422"/>
    </location>
</feature>
<accession>A0A3P6AJG4</accession>
<proteinExistence type="predicted"/>
<protein>
    <submittedName>
        <fullName evidence="6">Uncharacterized protein</fullName>
    </submittedName>
</protein>
<dbReference type="SUPFAM" id="SSF46689">
    <property type="entry name" value="Homeodomain-like"/>
    <property type="match status" value="1"/>
</dbReference>
<evidence type="ECO:0000256" key="3">
    <source>
        <dbReference type="SAM" id="MobiDB-lite"/>
    </source>
</evidence>
<reference evidence="6" key="1">
    <citation type="submission" date="2018-11" db="EMBL/GenBank/DDBJ databases">
        <authorList>
            <consortium name="Genoscope - CEA"/>
            <person name="William W."/>
        </authorList>
    </citation>
    <scope>NUCLEOTIDE SEQUENCE</scope>
</reference>